<dbReference type="Pfam" id="PF00326">
    <property type="entry name" value="Peptidase_S9"/>
    <property type="match status" value="1"/>
</dbReference>
<dbReference type="eggNOG" id="COG1506">
    <property type="taxonomic scope" value="Bacteria"/>
</dbReference>
<evidence type="ECO:0008006" key="6">
    <source>
        <dbReference type="Google" id="ProtNLM"/>
    </source>
</evidence>
<dbReference type="InterPro" id="IPR050278">
    <property type="entry name" value="Serine_Prot_S9B/DPPIV"/>
</dbReference>
<dbReference type="InterPro" id="IPR001375">
    <property type="entry name" value="Peptidase_S9_cat"/>
</dbReference>
<dbReference type="GO" id="GO:0006508">
    <property type="term" value="P:proteolysis"/>
    <property type="evidence" value="ECO:0007669"/>
    <property type="project" value="InterPro"/>
</dbReference>
<evidence type="ECO:0000313" key="5">
    <source>
        <dbReference type="Proteomes" id="UP000027616"/>
    </source>
</evidence>
<feature type="signal peptide" evidence="1">
    <location>
        <begin position="1"/>
        <end position="18"/>
    </location>
</feature>
<dbReference type="GO" id="GO:0008239">
    <property type="term" value="F:dipeptidyl-peptidase activity"/>
    <property type="evidence" value="ECO:0007669"/>
    <property type="project" value="TreeGrafter"/>
</dbReference>
<feature type="domain" description="Peptidase S9 prolyl oligopeptidase catalytic" evidence="2">
    <location>
        <begin position="616"/>
        <end position="814"/>
    </location>
</feature>
<keyword evidence="1" id="KW-0732">Signal</keyword>
<dbReference type="AlphaFoldDB" id="A0A060R819"/>
<accession>A0A060R819</accession>
<dbReference type="Pfam" id="PF00930">
    <property type="entry name" value="DPPIV_N"/>
    <property type="match status" value="1"/>
</dbReference>
<evidence type="ECO:0000259" key="3">
    <source>
        <dbReference type="Pfam" id="PF00930"/>
    </source>
</evidence>
<evidence type="ECO:0000256" key="1">
    <source>
        <dbReference type="SAM" id="SignalP"/>
    </source>
</evidence>
<dbReference type="SUPFAM" id="SSF53474">
    <property type="entry name" value="alpha/beta-Hydrolases"/>
    <property type="match status" value="1"/>
</dbReference>
<evidence type="ECO:0000313" key="4">
    <source>
        <dbReference type="EMBL" id="CDN31515.1"/>
    </source>
</evidence>
<dbReference type="HOGENOM" id="CLU_006105_3_1_10"/>
<dbReference type="Gene3D" id="2.140.10.30">
    <property type="entry name" value="Dipeptidylpeptidase IV, N-terminal domain"/>
    <property type="match status" value="1"/>
</dbReference>
<dbReference type="InterPro" id="IPR002469">
    <property type="entry name" value="Peptidase_S9B_N"/>
</dbReference>
<dbReference type="PANTHER" id="PTHR11731:SF193">
    <property type="entry name" value="DIPEPTIDYL PEPTIDASE 9"/>
    <property type="match status" value="1"/>
</dbReference>
<dbReference type="OrthoDB" id="9812921at2"/>
<dbReference type="SUPFAM" id="SSF82171">
    <property type="entry name" value="DPP6 N-terminal domain-like"/>
    <property type="match status" value="1"/>
</dbReference>
<dbReference type="PANTHER" id="PTHR11731">
    <property type="entry name" value="PROTEASE FAMILY S9B,C DIPEPTIDYL-PEPTIDASE IV-RELATED"/>
    <property type="match status" value="1"/>
</dbReference>
<dbReference type="Gene3D" id="3.40.50.1820">
    <property type="entry name" value="alpha/beta hydrolase"/>
    <property type="match status" value="1"/>
</dbReference>
<proteinExistence type="predicted"/>
<gene>
    <name evidence="4" type="ORF">BN938_1428</name>
</gene>
<name>A0A060R819_9BACT</name>
<dbReference type="STRING" id="1433126.BN938_1428"/>
<sequence length="831" mass="95024">MKKLILTFALLIAVVAVAAQQKMTPVTKANYELPNRFSPDRTATMLFSTMVDPHFLKNSQQFWYSYQTPAGRNWYLVNPAKGAKKLLFDPAKMAAAITEIVKDPYDAQHLPITNISFNDAETGFYFEIMSTVDMTKEEFENWKKEQTILEIKPENEHKSKKKSYWMFYDLATGKVSEVPDYKRPKGNPSWASVSPDSTKVLFARNYNLYWMTAEDMEKAKRNEKDSTIVEHQITTDGEKDFAWGGARYSNINAEELKREGTRQSAWAIWSPDSKNFVLSRTDNRKVGDLWVIDHTASPRPTLESYKYHMPGEANAPQQYVYIFDVETMTPRMVDAAAFKDQTMEISPKPTPKKFRDDIVRPSTTWPGDHTKFYMTRKSRDLKRIDICVVDVATGKVTTLIEERMNTSMESRAIWPANGGTDLIVWSQRSGWANLYLYSDEGTLRNKITDGDFHCETVLAADDATQTVYFLANGVEKGENPYYTHIYSVKYDGTGMKRLSEQDFEHQISLNDENKYFIDNYSRVNTTPRSVLRDNTGKKIMDLEEADLSLLFAAGYKFPEIFTFKAADGVTDMWGTMYKPIDFDSTKIYPIIEYVYPGPQTEANNTAFAPPTARTDRLAQFGFIVITLGNRGGHPSRSKWYHNYGYGNLRDYGLADKKTAVEQLANKYPWIDREKVGIHGHSGGGFMSTAAILVYPNFFKVAVSCAGNHQNNIYNRWWSEKHHGVLEKVDDKGDTTFIYNIAKNADVAANLKGKLMLIHGDIDENVHAANTLTVVKALIKNNKRFDMLILPGQRHGFGDMNEYFFWTMGDYFTEHLLGDSEKGQVDIRQMNR</sequence>
<dbReference type="Proteomes" id="UP000027616">
    <property type="component" value="Chromosome I"/>
</dbReference>
<organism evidence="4 5">
    <name type="scientific">Mucinivorans hirudinis</name>
    <dbReference type="NCBI Taxonomy" id="1433126"/>
    <lineage>
        <taxon>Bacteria</taxon>
        <taxon>Pseudomonadati</taxon>
        <taxon>Bacteroidota</taxon>
        <taxon>Bacteroidia</taxon>
        <taxon>Bacteroidales</taxon>
        <taxon>Rikenellaceae</taxon>
        <taxon>Mucinivorans</taxon>
    </lineage>
</organism>
<dbReference type="InterPro" id="IPR029058">
    <property type="entry name" value="AB_hydrolase_fold"/>
</dbReference>
<dbReference type="GO" id="GO:0008236">
    <property type="term" value="F:serine-type peptidase activity"/>
    <property type="evidence" value="ECO:0007669"/>
    <property type="project" value="InterPro"/>
</dbReference>
<dbReference type="KEGG" id="rbc:BN938_1428"/>
<dbReference type="EMBL" id="HG934468">
    <property type="protein sequence ID" value="CDN31515.1"/>
    <property type="molecule type" value="Genomic_DNA"/>
</dbReference>
<dbReference type="PATRIC" id="fig|1433126.3.peg.1413"/>
<protein>
    <recommendedName>
        <fullName evidence="6">Dipeptidyl peptidase IV</fullName>
    </recommendedName>
</protein>
<reference evidence="4 5" key="1">
    <citation type="journal article" date="2015" name="Genome Announc.">
        <title>Complete Genome Sequence of the Novel Leech Symbiont Mucinivorans hirudinis M3T.</title>
        <authorList>
            <person name="Nelson M.C."/>
            <person name="Bomar L."/>
            <person name="Graf J."/>
        </authorList>
    </citation>
    <scope>NUCLEOTIDE SEQUENCE [LARGE SCALE GENOMIC DNA]</scope>
    <source>
        <strain evidence="5">M3</strain>
    </source>
</reference>
<feature type="domain" description="Dipeptidylpeptidase IV N-terminal" evidence="3">
    <location>
        <begin position="157"/>
        <end position="526"/>
    </location>
</feature>
<evidence type="ECO:0000259" key="2">
    <source>
        <dbReference type="Pfam" id="PF00326"/>
    </source>
</evidence>
<feature type="chain" id="PRO_5001586145" description="Dipeptidyl peptidase IV" evidence="1">
    <location>
        <begin position="19"/>
        <end position="831"/>
    </location>
</feature>
<keyword evidence="5" id="KW-1185">Reference proteome</keyword>